<dbReference type="PROSITE" id="PS50082">
    <property type="entry name" value="WD_REPEATS_2"/>
    <property type="match status" value="1"/>
</dbReference>
<feature type="compositionally biased region" description="Low complexity" evidence="4">
    <location>
        <begin position="100"/>
        <end position="111"/>
    </location>
</feature>
<sequence length="384" mass="41409">MATSRSAKPRTVKVTEITKKSIPFTAFQALWIPGTTRICTLGSNDGGFGVIQVHALSHTTALSTAAKSKAPVSDSAPTTSRSSPKLIQQSETEKKVQFKSGTFRSSTRSSSLPHLLTGDFDGRVALWDLARTEFPMTTFRAHEDVVNCMDGVGAQTGRPEFVTGSRDGTVRLWDTRQNHKEAANAGNAGTAVPISNMAPRNGLGRHDIWCVALGGAGTGTDDSLMAVAGYENGDVRAMDLRMGKVVFETNVKHGICGIEFDKREGNARKLVATTLEGTMHSFDLMSGRFAEDVTEEVVAVQSGDDSTLWQIRHIPQRPEVLAVTDGGGNIHMYEHGDEKSLIKSMGSQKIANQGILSLEFNDDLEGLFVGCDLDNTLRVGMVHL</sequence>
<evidence type="ECO:0000256" key="3">
    <source>
        <dbReference type="PROSITE-ProRule" id="PRU00221"/>
    </source>
</evidence>
<dbReference type="SMART" id="SM00320">
    <property type="entry name" value="WD40"/>
    <property type="match status" value="4"/>
</dbReference>
<evidence type="ECO:0000313" key="5">
    <source>
        <dbReference type="EMBL" id="KAG0255286.1"/>
    </source>
</evidence>
<dbReference type="OrthoDB" id="427795at2759"/>
<dbReference type="EMBL" id="JAAAJA010000357">
    <property type="protein sequence ID" value="KAG0255286.1"/>
    <property type="molecule type" value="Genomic_DNA"/>
</dbReference>
<reference evidence="5" key="1">
    <citation type="journal article" date="2020" name="Fungal Divers.">
        <title>Resolving the Mortierellaceae phylogeny through synthesis of multi-gene phylogenetics and phylogenomics.</title>
        <authorList>
            <person name="Vandepol N."/>
            <person name="Liber J."/>
            <person name="Desiro A."/>
            <person name="Na H."/>
            <person name="Kennedy M."/>
            <person name="Barry K."/>
            <person name="Grigoriev I.V."/>
            <person name="Miller A.N."/>
            <person name="O'Donnell K."/>
            <person name="Stajich J.E."/>
            <person name="Bonito G."/>
        </authorList>
    </citation>
    <scope>NUCLEOTIDE SEQUENCE</scope>
    <source>
        <strain evidence="5">KOD948</strain>
    </source>
</reference>
<dbReference type="Pfam" id="PF00400">
    <property type="entry name" value="WD40"/>
    <property type="match status" value="1"/>
</dbReference>
<feature type="repeat" description="WD" evidence="3">
    <location>
        <begin position="161"/>
        <end position="183"/>
    </location>
</feature>
<evidence type="ECO:0000256" key="2">
    <source>
        <dbReference type="ARBA" id="ARBA00022737"/>
    </source>
</evidence>
<organism evidence="5 6">
    <name type="scientific">Mortierella polycephala</name>
    <dbReference type="NCBI Taxonomy" id="41804"/>
    <lineage>
        <taxon>Eukaryota</taxon>
        <taxon>Fungi</taxon>
        <taxon>Fungi incertae sedis</taxon>
        <taxon>Mucoromycota</taxon>
        <taxon>Mortierellomycotina</taxon>
        <taxon>Mortierellomycetes</taxon>
        <taxon>Mortierellales</taxon>
        <taxon>Mortierellaceae</taxon>
        <taxon>Mortierella</taxon>
    </lineage>
</organism>
<gene>
    <name evidence="5" type="primary">PPP3R2</name>
    <name evidence="5" type="ORF">BG011_005217</name>
</gene>
<dbReference type="InterPro" id="IPR036322">
    <property type="entry name" value="WD40_repeat_dom_sf"/>
</dbReference>
<dbReference type="InterPro" id="IPR001680">
    <property type="entry name" value="WD40_rpt"/>
</dbReference>
<feature type="region of interest" description="Disordered" evidence="4">
    <location>
        <begin position="66"/>
        <end position="111"/>
    </location>
</feature>
<protein>
    <submittedName>
        <fullName evidence="5">Calcineurin subunit B type 2</fullName>
    </submittedName>
</protein>
<dbReference type="Proteomes" id="UP000726737">
    <property type="component" value="Unassembled WGS sequence"/>
</dbReference>
<evidence type="ECO:0000256" key="1">
    <source>
        <dbReference type="ARBA" id="ARBA00022574"/>
    </source>
</evidence>
<accession>A0A9P6PYE1</accession>
<dbReference type="PANTHER" id="PTHR10971">
    <property type="entry name" value="MRNA EXPORT FACTOR AND BUB3"/>
    <property type="match status" value="1"/>
</dbReference>
<proteinExistence type="predicted"/>
<dbReference type="AlphaFoldDB" id="A0A9P6PYE1"/>
<keyword evidence="1 3" id="KW-0853">WD repeat</keyword>
<feature type="compositionally biased region" description="Polar residues" evidence="4">
    <location>
        <begin position="75"/>
        <end position="90"/>
    </location>
</feature>
<dbReference type="Gene3D" id="2.130.10.10">
    <property type="entry name" value="YVTN repeat-like/Quinoprotein amine dehydrogenase"/>
    <property type="match status" value="1"/>
</dbReference>
<dbReference type="InterPro" id="IPR015943">
    <property type="entry name" value="WD40/YVTN_repeat-like_dom_sf"/>
</dbReference>
<keyword evidence="6" id="KW-1185">Reference proteome</keyword>
<evidence type="ECO:0000313" key="6">
    <source>
        <dbReference type="Proteomes" id="UP000726737"/>
    </source>
</evidence>
<comment type="caution">
    <text evidence="5">The sequence shown here is derived from an EMBL/GenBank/DDBJ whole genome shotgun (WGS) entry which is preliminary data.</text>
</comment>
<keyword evidence="2" id="KW-0677">Repeat</keyword>
<dbReference type="SUPFAM" id="SSF50978">
    <property type="entry name" value="WD40 repeat-like"/>
    <property type="match status" value="1"/>
</dbReference>
<name>A0A9P6PYE1_9FUNG</name>
<evidence type="ECO:0000256" key="4">
    <source>
        <dbReference type="SAM" id="MobiDB-lite"/>
    </source>
</evidence>